<feature type="domain" description="C2H2-type" evidence="9">
    <location>
        <begin position="179"/>
        <end position="206"/>
    </location>
</feature>
<dbReference type="OrthoDB" id="9870178at2759"/>
<evidence type="ECO:0000313" key="11">
    <source>
        <dbReference type="Proteomes" id="UP000694569"/>
    </source>
</evidence>
<feature type="domain" description="C2H2-type" evidence="9">
    <location>
        <begin position="67"/>
        <end position="94"/>
    </location>
</feature>
<dbReference type="Pfam" id="PF00096">
    <property type="entry name" value="zf-C2H2"/>
    <property type="match status" value="5"/>
</dbReference>
<dbReference type="Proteomes" id="UP000694569">
    <property type="component" value="Unplaced"/>
</dbReference>
<evidence type="ECO:0000256" key="1">
    <source>
        <dbReference type="ARBA" id="ARBA00004123"/>
    </source>
</evidence>
<feature type="domain" description="C2H2-type" evidence="9">
    <location>
        <begin position="95"/>
        <end position="122"/>
    </location>
</feature>
<reference evidence="10" key="2">
    <citation type="submission" date="2025-09" db="UniProtKB">
        <authorList>
            <consortium name="Ensembl"/>
        </authorList>
    </citation>
    <scope>IDENTIFICATION</scope>
</reference>
<dbReference type="PROSITE" id="PS00028">
    <property type="entry name" value="ZINC_FINGER_C2H2_1"/>
    <property type="match status" value="5"/>
</dbReference>
<evidence type="ECO:0000256" key="8">
    <source>
        <dbReference type="PROSITE-ProRule" id="PRU00042"/>
    </source>
</evidence>
<protein>
    <recommendedName>
        <fullName evidence="9">C2H2-type domain-containing protein</fullName>
    </recommendedName>
</protein>
<dbReference type="GO" id="GO:0031519">
    <property type="term" value="C:PcG protein complex"/>
    <property type="evidence" value="ECO:0007669"/>
    <property type="project" value="TreeGrafter"/>
</dbReference>
<organism evidence="10 11">
    <name type="scientific">Leptobrachium leishanense</name>
    <name type="common">Leishan spiny toad</name>
    <dbReference type="NCBI Taxonomy" id="445787"/>
    <lineage>
        <taxon>Eukaryota</taxon>
        <taxon>Metazoa</taxon>
        <taxon>Chordata</taxon>
        <taxon>Craniata</taxon>
        <taxon>Vertebrata</taxon>
        <taxon>Euteleostomi</taxon>
        <taxon>Amphibia</taxon>
        <taxon>Batrachia</taxon>
        <taxon>Anura</taxon>
        <taxon>Pelobatoidea</taxon>
        <taxon>Megophryidae</taxon>
        <taxon>Leptobrachium</taxon>
    </lineage>
</organism>
<dbReference type="AlphaFoldDB" id="A0A8C5PK15"/>
<evidence type="ECO:0000256" key="2">
    <source>
        <dbReference type="ARBA" id="ARBA00006991"/>
    </source>
</evidence>
<keyword evidence="6" id="KW-0862">Zinc</keyword>
<evidence type="ECO:0000256" key="6">
    <source>
        <dbReference type="ARBA" id="ARBA00022833"/>
    </source>
</evidence>
<feature type="domain" description="C2H2-type" evidence="9">
    <location>
        <begin position="151"/>
        <end position="178"/>
    </location>
</feature>
<keyword evidence="11" id="KW-1185">Reference proteome</keyword>
<dbReference type="GO" id="GO:0000981">
    <property type="term" value="F:DNA-binding transcription factor activity, RNA polymerase II-specific"/>
    <property type="evidence" value="ECO:0007669"/>
    <property type="project" value="TreeGrafter"/>
</dbReference>
<dbReference type="GO" id="GO:0005667">
    <property type="term" value="C:transcription regulator complex"/>
    <property type="evidence" value="ECO:0007669"/>
    <property type="project" value="TreeGrafter"/>
</dbReference>
<evidence type="ECO:0000313" key="10">
    <source>
        <dbReference type="Ensembl" id="ENSLLEP00000024030.1"/>
    </source>
</evidence>
<keyword evidence="5 8" id="KW-0863">Zinc-finger</keyword>
<evidence type="ECO:0000259" key="9">
    <source>
        <dbReference type="PROSITE" id="PS50157"/>
    </source>
</evidence>
<evidence type="ECO:0000256" key="5">
    <source>
        <dbReference type="ARBA" id="ARBA00022771"/>
    </source>
</evidence>
<evidence type="ECO:0000256" key="4">
    <source>
        <dbReference type="ARBA" id="ARBA00022737"/>
    </source>
</evidence>
<dbReference type="GeneTree" id="ENSGT01150000286952"/>
<keyword evidence="7" id="KW-0539">Nucleus</keyword>
<dbReference type="GO" id="GO:0000785">
    <property type="term" value="C:chromatin"/>
    <property type="evidence" value="ECO:0007669"/>
    <property type="project" value="TreeGrafter"/>
</dbReference>
<dbReference type="FunFam" id="3.30.160.60:FF:001119">
    <property type="entry name" value="zinc finger protein 408"/>
    <property type="match status" value="1"/>
</dbReference>
<dbReference type="GO" id="GO:0000978">
    <property type="term" value="F:RNA polymerase II cis-regulatory region sequence-specific DNA binding"/>
    <property type="evidence" value="ECO:0007669"/>
    <property type="project" value="TreeGrafter"/>
</dbReference>
<keyword evidence="3" id="KW-0479">Metal-binding</keyword>
<dbReference type="FunFam" id="3.30.160.60:FF:002343">
    <property type="entry name" value="Zinc finger protein 33A"/>
    <property type="match status" value="1"/>
</dbReference>
<comment type="subcellular location">
    <subcellularLocation>
        <location evidence="1">Nucleus</location>
    </subcellularLocation>
</comment>
<evidence type="ECO:0000256" key="7">
    <source>
        <dbReference type="ARBA" id="ARBA00023242"/>
    </source>
</evidence>
<dbReference type="GO" id="GO:0008270">
    <property type="term" value="F:zinc ion binding"/>
    <property type="evidence" value="ECO:0007669"/>
    <property type="project" value="UniProtKB-KW"/>
</dbReference>
<dbReference type="InterPro" id="IPR036236">
    <property type="entry name" value="Znf_C2H2_sf"/>
</dbReference>
<reference evidence="10" key="1">
    <citation type="submission" date="2025-08" db="UniProtKB">
        <authorList>
            <consortium name="Ensembl"/>
        </authorList>
    </citation>
    <scope>IDENTIFICATION</scope>
</reference>
<dbReference type="InterPro" id="IPR013087">
    <property type="entry name" value="Znf_C2H2_type"/>
</dbReference>
<sequence>MNVSRVHVIFPPIDKSVWGEFHAAVSLWDIGCENGSEILSNNVEKDLNKTRKGRSDPVIRETREKPFKCTECGKCYSHASTLSGHKIIHTGENPLKCTECGKCFTQASNLAQHIRIHTGEKPFKCDECGKCFGKSGNLTIHKRIHTGEKPFKCDECGKSFSLNSTFVEHKRIHTGEKPFKCTECGTCFTQASTLANHKKIHTGVKPFKCPGSLEPGLSAISYSKWPVHGGNVELLTGVAKLEGGTARSTW</sequence>
<dbReference type="PANTHER" id="PTHR14003:SF23">
    <property type="entry name" value="ZINC FINGER PROTEIN 143"/>
    <property type="match status" value="1"/>
</dbReference>
<accession>A0A8C5PK15</accession>
<keyword evidence="4" id="KW-0677">Repeat</keyword>
<dbReference type="FunFam" id="3.30.160.60:FF:001270">
    <property type="entry name" value="zinc finger protein 583 isoform X1"/>
    <property type="match status" value="1"/>
</dbReference>
<dbReference type="FunFam" id="3.30.160.60:FF:002090">
    <property type="entry name" value="Zinc finger protein 473"/>
    <property type="match status" value="1"/>
</dbReference>
<proteinExistence type="inferred from homology"/>
<dbReference type="SUPFAM" id="SSF57667">
    <property type="entry name" value="beta-beta-alpha zinc fingers"/>
    <property type="match status" value="3"/>
</dbReference>
<comment type="similarity">
    <text evidence="2">Belongs to the krueppel C2H2-type zinc-finger protein family.</text>
</comment>
<dbReference type="SMART" id="SM00355">
    <property type="entry name" value="ZnF_C2H2"/>
    <property type="match status" value="5"/>
</dbReference>
<dbReference type="PANTHER" id="PTHR14003">
    <property type="entry name" value="TRANSCRIPTIONAL REPRESSOR PROTEIN YY"/>
    <property type="match status" value="1"/>
</dbReference>
<evidence type="ECO:0000256" key="3">
    <source>
        <dbReference type="ARBA" id="ARBA00022723"/>
    </source>
</evidence>
<dbReference type="FunFam" id="3.30.160.60:FF:001442">
    <property type="entry name" value="zinc finger protein 696"/>
    <property type="match status" value="1"/>
</dbReference>
<dbReference type="Ensembl" id="ENSLLET00000024948.1">
    <property type="protein sequence ID" value="ENSLLEP00000024030.1"/>
    <property type="gene ID" value="ENSLLEG00000015233.1"/>
</dbReference>
<feature type="domain" description="C2H2-type" evidence="9">
    <location>
        <begin position="123"/>
        <end position="150"/>
    </location>
</feature>
<name>A0A8C5PK15_9ANUR</name>
<dbReference type="PROSITE" id="PS50157">
    <property type="entry name" value="ZINC_FINGER_C2H2_2"/>
    <property type="match status" value="5"/>
</dbReference>
<dbReference type="Gene3D" id="3.30.160.60">
    <property type="entry name" value="Classic Zinc Finger"/>
    <property type="match status" value="5"/>
</dbReference>